<protein>
    <submittedName>
        <fullName evidence="1">Uncharacterized protein</fullName>
    </submittedName>
</protein>
<evidence type="ECO:0000313" key="1">
    <source>
        <dbReference type="EMBL" id="QHU09678.1"/>
    </source>
</evidence>
<reference evidence="1" key="1">
    <citation type="journal article" date="2020" name="Nature">
        <title>Giant virus diversity and host interactions through global metagenomics.</title>
        <authorList>
            <person name="Schulz F."/>
            <person name="Roux S."/>
            <person name="Paez-Espino D."/>
            <person name="Jungbluth S."/>
            <person name="Walsh D.A."/>
            <person name="Denef V.J."/>
            <person name="McMahon K.D."/>
            <person name="Konstantinidis K.T."/>
            <person name="Eloe-Fadrosh E.A."/>
            <person name="Kyrpides N.C."/>
            <person name="Woyke T."/>
        </authorList>
    </citation>
    <scope>NUCLEOTIDE SEQUENCE</scope>
    <source>
        <strain evidence="1">GVMAG-S-1101164-105</strain>
    </source>
</reference>
<name>A0A6C0K0J4_9ZZZZ</name>
<proteinExistence type="predicted"/>
<sequence length="203" mass="22475">MQVNGLQNYPTERGSLVSPSHIVSEGPANFFPPVCLKTHWDPTAIIQRTLPTEYVPQALDPRPWAKICLEYVTSGENGPGPNVPSGVVLSSSGGDGVRGPANRYLAAVDSESALRRLDRPLGTCDADQYEPDKGGDMYNSRVMAPRIRNVNSRVLSEASFPKVLLNVKEYDCRERNDELNIDLSSRLFNNATKQDRYKLKGRV</sequence>
<accession>A0A6C0K0J4</accession>
<organism evidence="1">
    <name type="scientific">viral metagenome</name>
    <dbReference type="NCBI Taxonomy" id="1070528"/>
    <lineage>
        <taxon>unclassified sequences</taxon>
        <taxon>metagenomes</taxon>
        <taxon>organismal metagenomes</taxon>
    </lineage>
</organism>
<dbReference type="AlphaFoldDB" id="A0A6C0K0J4"/>
<dbReference type="EMBL" id="MN740741">
    <property type="protein sequence ID" value="QHU09678.1"/>
    <property type="molecule type" value="Genomic_DNA"/>
</dbReference>